<sequence length="369" mass="42592">MLIIIDTNLSRGGGGGLNVDSLKDLNQDLLAKWWWRFHEESNALWVKVIRSIFGEGGGLMEGGDGVSKGSSVWSNIVKVGREIDDMGIQFSKSIEEVVGNAENIKFWEDSWLIDESLKSRFGRLYQLEVHKNILIAEKGEYVGDDWRWNLEWRREPRGREIGELEDLQSLLRGVLPKRGIVDRNVWRLDPTNGFSVKSLMSLIEEARGRGSVTRGSTIWLNVVPKKICIFVWHSKLRRIPVRVKLAKKRINLHSVLCPRCGYEEETVDHALLNCTKVKSLWNNIIGRWWKLKCGECRSLEELWDVCNQWGSSEKGGKRWLATVWCILYQIWSERNRLVFGQLNNSLDEIFVTPQISKLYISYSQRATSD</sequence>
<dbReference type="PANTHER" id="PTHR36617">
    <property type="entry name" value="PROTEIN, PUTATIVE-RELATED"/>
    <property type="match status" value="1"/>
</dbReference>
<comment type="caution">
    <text evidence="2">The sequence shown here is derived from an EMBL/GenBank/DDBJ whole genome shotgun (WGS) entry which is preliminary data.</text>
</comment>
<evidence type="ECO:0000313" key="2">
    <source>
        <dbReference type="EMBL" id="KAJ9537335.1"/>
    </source>
</evidence>
<evidence type="ECO:0000259" key="1">
    <source>
        <dbReference type="Pfam" id="PF13966"/>
    </source>
</evidence>
<evidence type="ECO:0000313" key="3">
    <source>
        <dbReference type="Proteomes" id="UP001172457"/>
    </source>
</evidence>
<dbReference type="InterPro" id="IPR026960">
    <property type="entry name" value="RVT-Znf"/>
</dbReference>
<dbReference type="AlphaFoldDB" id="A0AA38W3G5"/>
<keyword evidence="3" id="KW-1185">Reference proteome</keyword>
<name>A0AA38W3G5_9ASTR</name>
<reference evidence="2" key="1">
    <citation type="submission" date="2023-03" db="EMBL/GenBank/DDBJ databases">
        <title>Chromosome-scale reference genome and RAD-based genetic map of yellow starthistle (Centaurea solstitialis) reveal putative structural variation and QTLs associated with invader traits.</title>
        <authorList>
            <person name="Reatini B."/>
            <person name="Cang F.A."/>
            <person name="Jiang Q."/>
            <person name="Mckibben M.T.W."/>
            <person name="Barker M.S."/>
            <person name="Rieseberg L.H."/>
            <person name="Dlugosch K.M."/>
        </authorList>
    </citation>
    <scope>NUCLEOTIDE SEQUENCE</scope>
    <source>
        <strain evidence="2">CAN-66</strain>
        <tissue evidence="2">Leaf</tissue>
    </source>
</reference>
<gene>
    <name evidence="2" type="ORF">OSB04_030068</name>
</gene>
<protein>
    <recommendedName>
        <fullName evidence="1">Reverse transcriptase zinc-binding domain-containing protein</fullName>
    </recommendedName>
</protein>
<organism evidence="2 3">
    <name type="scientific">Centaurea solstitialis</name>
    <name type="common">yellow star-thistle</name>
    <dbReference type="NCBI Taxonomy" id="347529"/>
    <lineage>
        <taxon>Eukaryota</taxon>
        <taxon>Viridiplantae</taxon>
        <taxon>Streptophyta</taxon>
        <taxon>Embryophyta</taxon>
        <taxon>Tracheophyta</taxon>
        <taxon>Spermatophyta</taxon>
        <taxon>Magnoliopsida</taxon>
        <taxon>eudicotyledons</taxon>
        <taxon>Gunneridae</taxon>
        <taxon>Pentapetalae</taxon>
        <taxon>asterids</taxon>
        <taxon>campanulids</taxon>
        <taxon>Asterales</taxon>
        <taxon>Asteraceae</taxon>
        <taxon>Carduoideae</taxon>
        <taxon>Cardueae</taxon>
        <taxon>Centaureinae</taxon>
        <taxon>Centaurea</taxon>
    </lineage>
</organism>
<dbReference type="EMBL" id="JARYMX010000008">
    <property type="protein sequence ID" value="KAJ9537335.1"/>
    <property type="molecule type" value="Genomic_DNA"/>
</dbReference>
<dbReference type="Proteomes" id="UP001172457">
    <property type="component" value="Chromosome 8"/>
</dbReference>
<feature type="domain" description="Reverse transcriptase zinc-binding" evidence="1">
    <location>
        <begin position="194"/>
        <end position="281"/>
    </location>
</feature>
<dbReference type="PANTHER" id="PTHR36617:SF15">
    <property type="entry name" value="REVERSE TRANSCRIPTASE ZINC-BINDING DOMAIN-CONTAINING PROTEIN"/>
    <property type="match status" value="1"/>
</dbReference>
<proteinExistence type="predicted"/>
<accession>A0AA38W3G5</accession>
<dbReference type="Pfam" id="PF13966">
    <property type="entry name" value="zf-RVT"/>
    <property type="match status" value="1"/>
</dbReference>